<dbReference type="RefSeq" id="XP_067066431.1">
    <property type="nucleotide sequence ID" value="XM_067212134.1"/>
</dbReference>
<accession>A0A1J4MA17</accession>
<keyword evidence="1" id="KW-0812">Transmembrane</keyword>
<comment type="caution">
    <text evidence="2">The sequence shown here is derived from an EMBL/GenBank/DDBJ whole genome shotgun (WGS) entry which is preliminary data.</text>
</comment>
<feature type="transmembrane region" description="Helical" evidence="1">
    <location>
        <begin position="123"/>
        <end position="148"/>
    </location>
</feature>
<keyword evidence="1" id="KW-0472">Membrane</keyword>
<dbReference type="OrthoDB" id="339725at2759"/>
<evidence type="ECO:0000313" key="2">
    <source>
        <dbReference type="EMBL" id="OII71062.1"/>
    </source>
</evidence>
<gene>
    <name evidence="2" type="ORF">cand_019010</name>
</gene>
<dbReference type="VEuPathDB" id="CryptoDB:cand_019010"/>
<evidence type="ECO:0000313" key="3">
    <source>
        <dbReference type="Proteomes" id="UP000186804"/>
    </source>
</evidence>
<keyword evidence="3" id="KW-1185">Reference proteome</keyword>
<name>A0A1J4MA17_9CRYT</name>
<dbReference type="Proteomes" id="UP000186804">
    <property type="component" value="Unassembled WGS sequence"/>
</dbReference>
<reference evidence="2 3" key="1">
    <citation type="submission" date="2016-10" db="EMBL/GenBank/DDBJ databases">
        <title>Reductive evolution of mitochondrial metabolism and differential evolution of invasion-related proteins in Cryptosporidium.</title>
        <authorList>
            <person name="Liu S."/>
            <person name="Roellig D.M."/>
            <person name="Guo Y."/>
            <person name="Li N."/>
            <person name="Frace M.A."/>
            <person name="Tang K."/>
            <person name="Zhang L."/>
            <person name="Feng Y."/>
            <person name="Xiao L."/>
        </authorList>
    </citation>
    <scope>NUCLEOTIDE SEQUENCE [LARGE SCALE GENOMIC DNA]</scope>
    <source>
        <strain evidence="2">30847</strain>
    </source>
</reference>
<dbReference type="GeneID" id="92366086"/>
<dbReference type="EMBL" id="LRBS01000125">
    <property type="protein sequence ID" value="OII71062.1"/>
    <property type="molecule type" value="Genomic_DNA"/>
</dbReference>
<protein>
    <submittedName>
        <fullName evidence="2">Uncharacterized protein</fullName>
    </submittedName>
</protein>
<keyword evidence="1" id="KW-1133">Transmembrane helix</keyword>
<proteinExistence type="predicted"/>
<sequence length="738" mass="81971">MEKKTHKENDEQKEASTEILDSVLSSFSTRSVASTRYFDAQSWEERRDIIALRIPSPASELYIDGEFSPSTQISSPVSYVDIRTPQKVDSTACCSKSIDGIHQKEIVETSEDNNTHSVFSTRLVYLLISVATAFVLVMGILGTLFFFATLPYINSSFLENLDIQLEGMIIKVVPEEGFQKAETSEIVSITMPPLKENTFENTNVRLLLEGANIEWNSLVAAVITKPQSLEISQASQIKAIIETKSNDTHIAGLSGIIHDILSQGYAKLTLNAFIHRSSYFLYSNSIDPVSKELFLSMSLRQLITNIQLTDLILEKDINSDNTTLTFMSNASYDYKGIVMINTLGKIFCGISHDGNYLGVVRIEDSSLIPGEKTNLKIFGTLNTQNFINDAILVSSMKPSLDFGVNKTPSRSVKFLNLHVEGVGSSSIIMDSPIRLTRSNVNLAILPPQPLRQVPNPIVVIESIAITGNNTVTIKGVLRTTFYGYLSNSNQTPNIEHALIQGLLHNNNKVFGQFTIVTANSDDNDIQDIKLQMIDFATVSSSIPATSSENINSDSNGQEEIANDGVPYHAITISPYIDYIDIDVVVKFSGLKQLDITDIFSDKQNNNLDVTDINIYTSWNFLSQKQKDQYFMDKANISFEIFTFVPVLMEYQIVGSSIQAVISLHLQYSDGIQNSSHISYSGPLTIYWICNSIHGTDFVLDNVDVTEEATKYLLASNKLIPDICTMENSKLIAKITKKE</sequence>
<dbReference type="AlphaFoldDB" id="A0A1J4MA17"/>
<organism evidence="2 3">
    <name type="scientific">Cryptosporidium andersoni</name>
    <dbReference type="NCBI Taxonomy" id="117008"/>
    <lineage>
        <taxon>Eukaryota</taxon>
        <taxon>Sar</taxon>
        <taxon>Alveolata</taxon>
        <taxon>Apicomplexa</taxon>
        <taxon>Conoidasida</taxon>
        <taxon>Coccidia</taxon>
        <taxon>Eucoccidiorida</taxon>
        <taxon>Eimeriorina</taxon>
        <taxon>Cryptosporidiidae</taxon>
        <taxon>Cryptosporidium</taxon>
    </lineage>
</organism>
<evidence type="ECO:0000256" key="1">
    <source>
        <dbReference type="SAM" id="Phobius"/>
    </source>
</evidence>